<evidence type="ECO:0000313" key="2">
    <source>
        <dbReference type="Proteomes" id="UP000729402"/>
    </source>
</evidence>
<proteinExistence type="predicted"/>
<dbReference type="AlphaFoldDB" id="A0A8J5W3W4"/>
<dbReference type="Proteomes" id="UP000729402">
    <property type="component" value="Unassembled WGS sequence"/>
</dbReference>
<organism evidence="1 2">
    <name type="scientific">Zizania palustris</name>
    <name type="common">Northern wild rice</name>
    <dbReference type="NCBI Taxonomy" id="103762"/>
    <lineage>
        <taxon>Eukaryota</taxon>
        <taxon>Viridiplantae</taxon>
        <taxon>Streptophyta</taxon>
        <taxon>Embryophyta</taxon>
        <taxon>Tracheophyta</taxon>
        <taxon>Spermatophyta</taxon>
        <taxon>Magnoliopsida</taxon>
        <taxon>Liliopsida</taxon>
        <taxon>Poales</taxon>
        <taxon>Poaceae</taxon>
        <taxon>BOP clade</taxon>
        <taxon>Oryzoideae</taxon>
        <taxon>Oryzeae</taxon>
        <taxon>Zizaniinae</taxon>
        <taxon>Zizania</taxon>
    </lineage>
</organism>
<sequence length="68" mass="7509">MLSTMHSADAVPFKISPTPMPKIMSSFGALPQLGYGRSRPFVELFCNFMEQMEALRTSGSWIPGVRAT</sequence>
<reference evidence="1" key="2">
    <citation type="submission" date="2021-02" db="EMBL/GenBank/DDBJ databases">
        <authorList>
            <person name="Kimball J.A."/>
            <person name="Haas M.W."/>
            <person name="Macchietto M."/>
            <person name="Kono T."/>
            <person name="Duquette J."/>
            <person name="Shao M."/>
        </authorList>
    </citation>
    <scope>NUCLEOTIDE SEQUENCE</scope>
    <source>
        <tissue evidence="1">Fresh leaf tissue</tissue>
    </source>
</reference>
<keyword evidence="2" id="KW-1185">Reference proteome</keyword>
<gene>
    <name evidence="1" type="ORF">GUJ93_ZPchr0006g41242</name>
</gene>
<protein>
    <submittedName>
        <fullName evidence="1">Uncharacterized protein</fullName>
    </submittedName>
</protein>
<evidence type="ECO:0000313" key="1">
    <source>
        <dbReference type="EMBL" id="KAG8077013.1"/>
    </source>
</evidence>
<dbReference type="EMBL" id="JAAALK010000283">
    <property type="protein sequence ID" value="KAG8077013.1"/>
    <property type="molecule type" value="Genomic_DNA"/>
</dbReference>
<reference evidence="1" key="1">
    <citation type="journal article" date="2021" name="bioRxiv">
        <title>Whole Genome Assembly and Annotation of Northern Wild Rice, Zizania palustris L., Supports a Whole Genome Duplication in the Zizania Genus.</title>
        <authorList>
            <person name="Haas M."/>
            <person name="Kono T."/>
            <person name="Macchietto M."/>
            <person name="Millas R."/>
            <person name="McGilp L."/>
            <person name="Shao M."/>
            <person name="Duquette J."/>
            <person name="Hirsch C.N."/>
            <person name="Kimball J."/>
        </authorList>
    </citation>
    <scope>NUCLEOTIDE SEQUENCE</scope>
    <source>
        <tissue evidence="1">Fresh leaf tissue</tissue>
    </source>
</reference>
<accession>A0A8J5W3W4</accession>
<comment type="caution">
    <text evidence="1">The sequence shown here is derived from an EMBL/GenBank/DDBJ whole genome shotgun (WGS) entry which is preliminary data.</text>
</comment>
<name>A0A8J5W3W4_ZIZPA</name>